<dbReference type="EMBL" id="JANPWB010000005">
    <property type="protein sequence ID" value="KAJ1188340.1"/>
    <property type="molecule type" value="Genomic_DNA"/>
</dbReference>
<sequence length="125" mass="13703">MGAWAREGAARADALQRGTRLSKAMYGGTRPALRTPGSPPRANDQPRRAWRRRSGELLPLWQRRGLGGSSGSPSMRLRSAGPRGLESEHGFSSGNTAAAKSQIKAWATEPWLFAVLHFPERIQRV</sequence>
<reference evidence="2" key="1">
    <citation type="journal article" date="2022" name="bioRxiv">
        <title>Sequencing and chromosome-scale assembly of the giantPleurodeles waltlgenome.</title>
        <authorList>
            <person name="Brown T."/>
            <person name="Elewa A."/>
            <person name="Iarovenko S."/>
            <person name="Subramanian E."/>
            <person name="Araus A.J."/>
            <person name="Petzold A."/>
            <person name="Susuki M."/>
            <person name="Suzuki K.-i.T."/>
            <person name="Hayashi T."/>
            <person name="Toyoda A."/>
            <person name="Oliveira C."/>
            <person name="Osipova E."/>
            <person name="Leigh N.D."/>
            <person name="Simon A."/>
            <person name="Yun M.H."/>
        </authorList>
    </citation>
    <scope>NUCLEOTIDE SEQUENCE</scope>
    <source>
        <strain evidence="2">20211129_DDA</strain>
        <tissue evidence="2">Liver</tissue>
    </source>
</reference>
<proteinExistence type="predicted"/>
<comment type="caution">
    <text evidence="2">The sequence shown here is derived from an EMBL/GenBank/DDBJ whole genome shotgun (WGS) entry which is preliminary data.</text>
</comment>
<dbReference type="AlphaFoldDB" id="A0AAV7UIZ7"/>
<dbReference type="Proteomes" id="UP001066276">
    <property type="component" value="Chromosome 3_1"/>
</dbReference>
<accession>A0AAV7UIZ7</accession>
<evidence type="ECO:0000313" key="2">
    <source>
        <dbReference type="EMBL" id="KAJ1188340.1"/>
    </source>
</evidence>
<organism evidence="2 3">
    <name type="scientific">Pleurodeles waltl</name>
    <name type="common">Iberian ribbed newt</name>
    <dbReference type="NCBI Taxonomy" id="8319"/>
    <lineage>
        <taxon>Eukaryota</taxon>
        <taxon>Metazoa</taxon>
        <taxon>Chordata</taxon>
        <taxon>Craniata</taxon>
        <taxon>Vertebrata</taxon>
        <taxon>Euteleostomi</taxon>
        <taxon>Amphibia</taxon>
        <taxon>Batrachia</taxon>
        <taxon>Caudata</taxon>
        <taxon>Salamandroidea</taxon>
        <taxon>Salamandridae</taxon>
        <taxon>Pleurodelinae</taxon>
        <taxon>Pleurodeles</taxon>
    </lineage>
</organism>
<evidence type="ECO:0000256" key="1">
    <source>
        <dbReference type="SAM" id="MobiDB-lite"/>
    </source>
</evidence>
<feature type="region of interest" description="Disordered" evidence="1">
    <location>
        <begin position="1"/>
        <end position="96"/>
    </location>
</feature>
<evidence type="ECO:0000313" key="3">
    <source>
        <dbReference type="Proteomes" id="UP001066276"/>
    </source>
</evidence>
<protein>
    <submittedName>
        <fullName evidence="2">Uncharacterized protein</fullName>
    </submittedName>
</protein>
<gene>
    <name evidence="2" type="ORF">NDU88_005101</name>
</gene>
<feature type="compositionally biased region" description="Low complexity" evidence="1">
    <location>
        <begin position="1"/>
        <end position="13"/>
    </location>
</feature>
<name>A0AAV7UIZ7_PLEWA</name>
<keyword evidence="3" id="KW-1185">Reference proteome</keyword>